<name>Q9CPI7_PASMU</name>
<evidence type="ECO:0000313" key="5">
    <source>
        <dbReference type="EMBL" id="AAK02135.1"/>
    </source>
</evidence>
<keyword evidence="3" id="KW-0408">Iron</keyword>
<dbReference type="GO" id="GO:0030288">
    <property type="term" value="C:outer membrane-bounded periplasmic space"/>
    <property type="evidence" value="ECO:0007669"/>
    <property type="project" value="TreeGrafter"/>
</dbReference>
<keyword evidence="3" id="KW-0479">Metal-binding</keyword>
<feature type="binding site" evidence="3">
    <location>
        <position position="238"/>
    </location>
    <ligand>
        <name>Fe cation</name>
        <dbReference type="ChEBI" id="CHEBI:24875"/>
    </ligand>
</feature>
<dbReference type="AlphaFoldDB" id="Q9CPI7"/>
<dbReference type="Proteomes" id="UP000000809">
    <property type="component" value="Chromosome"/>
</dbReference>
<evidence type="ECO:0000313" key="6">
    <source>
        <dbReference type="Proteomes" id="UP000000809"/>
    </source>
</evidence>
<dbReference type="InterPro" id="IPR026045">
    <property type="entry name" value="Ferric-bd"/>
</dbReference>
<dbReference type="PIRSF" id="PIRSF002825">
    <property type="entry name" value="CfbpA"/>
    <property type="match status" value="1"/>
</dbReference>
<dbReference type="GO" id="GO:0046872">
    <property type="term" value="F:metal ion binding"/>
    <property type="evidence" value="ECO:0007669"/>
    <property type="project" value="UniProtKB-KW"/>
</dbReference>
<evidence type="ECO:0000256" key="2">
    <source>
        <dbReference type="ARBA" id="ARBA00022729"/>
    </source>
</evidence>
<dbReference type="Pfam" id="PF13343">
    <property type="entry name" value="SBP_bac_6"/>
    <property type="match status" value="1"/>
</dbReference>
<accession>Q9CPI7</accession>
<evidence type="ECO:0000256" key="1">
    <source>
        <dbReference type="ARBA" id="ARBA00008520"/>
    </source>
</evidence>
<reference evidence="5 6" key="1">
    <citation type="journal article" date="2001" name="Proc. Natl. Acad. Sci. U.S.A.">
        <title>Complete genomic sequence of Pasteurella multocida Pm70.</title>
        <authorList>
            <person name="May B.J."/>
            <person name="Zhang Q."/>
            <person name="Li L.L."/>
            <person name="Paustian M.L."/>
            <person name="Whittam T.S."/>
            <person name="Kapur V."/>
        </authorList>
    </citation>
    <scope>NUCLEOTIDE SEQUENCE [LARGE SCALE GENOMIC DNA]</scope>
    <source>
        <strain evidence="5 6">Pm70</strain>
    </source>
</reference>
<dbReference type="STRING" id="272843.PM0051"/>
<feature type="chain" id="PRO_5004324497" evidence="4">
    <location>
        <begin position="40"/>
        <end position="355"/>
    </location>
</feature>
<comment type="similarity">
    <text evidence="1">Belongs to the bacterial solute-binding protein 1 family.</text>
</comment>
<dbReference type="EnsemblBacteria" id="AAK02135">
    <property type="protein sequence ID" value="AAK02135"/>
    <property type="gene ID" value="PM0051"/>
</dbReference>
<dbReference type="Gene3D" id="3.40.190.10">
    <property type="entry name" value="Periplasmic binding protein-like II"/>
    <property type="match status" value="2"/>
</dbReference>
<feature type="signal peptide" evidence="4">
    <location>
        <begin position="1"/>
        <end position="39"/>
    </location>
</feature>
<keyword evidence="2 4" id="KW-0732">Signal</keyword>
<gene>
    <name evidence="5" type="primary">fbpA</name>
    <name evidence="5" type="ordered locus">PM0051</name>
</gene>
<dbReference type="SUPFAM" id="SSF53850">
    <property type="entry name" value="Periplasmic binding protein-like II"/>
    <property type="match status" value="1"/>
</dbReference>
<keyword evidence="6" id="KW-1185">Reference proteome</keyword>
<sequence>MVKLTALLTVNTHLRNVIMKKISTLALALSAVISTSAMAANEVNVYSYRQPYLIEPMLKDFEKDTGVKVNVIFADKGLVDRVKREGELSPADVLLTVDISRVMEIVKEGLAQPIHSETLEKNIPAQFRDSKDEWFALTTRARAIYTAKDRVGKLPADFTYYDLAKPEYKGKVCVRSGKNAYNVSLVASMIAHDGEAKAKAFLEGLKANLAQKPQGGDRDQVKAIKEGICDYALGNSYYFGKMLDDEKQRSWAEAVYINFPNQKAQGTHVNISGVAIAKHAPNKANAVKLVEYLSGDKAQHLYAELNHEYPVKPGVERSKLVASWGEFKADDIALEKIAENYDKALKLIDEVKFDL</sequence>
<dbReference type="HOGENOM" id="CLU_026974_2_1_6"/>
<dbReference type="EMBL" id="AE004439">
    <property type="protein sequence ID" value="AAK02135.1"/>
    <property type="molecule type" value="Genomic_DNA"/>
</dbReference>
<dbReference type="CDD" id="cd13542">
    <property type="entry name" value="PBP2_FutA1_ilke"/>
    <property type="match status" value="1"/>
</dbReference>
<dbReference type="PANTHER" id="PTHR30006">
    <property type="entry name" value="THIAMINE-BINDING PERIPLASMIC PROTEIN-RELATED"/>
    <property type="match status" value="1"/>
</dbReference>
<proteinExistence type="inferred from homology"/>
<evidence type="ECO:0000256" key="4">
    <source>
        <dbReference type="SAM" id="SignalP"/>
    </source>
</evidence>
<evidence type="ECO:0000256" key="3">
    <source>
        <dbReference type="PIRSR" id="PIRSR002825-1"/>
    </source>
</evidence>
<feature type="binding site" evidence="3">
    <location>
        <position position="237"/>
    </location>
    <ligand>
        <name>Fe cation</name>
        <dbReference type="ChEBI" id="CHEBI:24875"/>
    </ligand>
</feature>
<protein>
    <submittedName>
        <fullName evidence="5">FbpA</fullName>
    </submittedName>
</protein>
<dbReference type="PANTHER" id="PTHR30006:SF15">
    <property type="entry name" value="IRON-UTILIZATION PERIPLASMIC PROTEIN"/>
    <property type="match status" value="1"/>
</dbReference>
<dbReference type="KEGG" id="pmu:PM0051"/>
<organism evidence="5 6">
    <name type="scientific">Pasteurella multocida (strain Pm70)</name>
    <dbReference type="NCBI Taxonomy" id="272843"/>
    <lineage>
        <taxon>Bacteria</taxon>
        <taxon>Pseudomonadati</taxon>
        <taxon>Pseudomonadota</taxon>
        <taxon>Gammaproteobacteria</taxon>
        <taxon>Pasteurellales</taxon>
        <taxon>Pasteurellaceae</taxon>
        <taxon>Pasteurella</taxon>
    </lineage>
</organism>